<dbReference type="Gene3D" id="3.10.10.10">
    <property type="entry name" value="HIV Type 1 Reverse Transcriptase, subunit A, domain 1"/>
    <property type="match status" value="2"/>
</dbReference>
<name>A0A8J5YXK4_9ROSI</name>
<dbReference type="SUPFAM" id="SSF56672">
    <property type="entry name" value="DNA/RNA polymerases"/>
    <property type="match status" value="1"/>
</dbReference>
<dbReference type="PROSITE" id="PS50878">
    <property type="entry name" value="RT_POL"/>
    <property type="match status" value="1"/>
</dbReference>
<reference evidence="2 3" key="1">
    <citation type="journal article" date="2021" name="bioRxiv">
        <title>The Gossypium anomalum genome as a resource for cotton improvement and evolutionary analysis of hybrid incompatibility.</title>
        <authorList>
            <person name="Grover C.E."/>
            <person name="Yuan D."/>
            <person name="Arick M.A."/>
            <person name="Miller E.R."/>
            <person name="Hu G."/>
            <person name="Peterson D.G."/>
            <person name="Wendel J.F."/>
            <person name="Udall J.A."/>
        </authorList>
    </citation>
    <scope>NUCLEOTIDE SEQUENCE [LARGE SCALE GENOMIC DNA]</scope>
    <source>
        <strain evidence="2">JFW-Udall</strain>
        <tissue evidence="2">Leaf</tissue>
    </source>
</reference>
<comment type="caution">
    <text evidence="2">The sequence shown here is derived from an EMBL/GenBank/DDBJ whole genome shotgun (WGS) entry which is preliminary data.</text>
</comment>
<evidence type="ECO:0000313" key="3">
    <source>
        <dbReference type="Proteomes" id="UP000701853"/>
    </source>
</evidence>
<dbReference type="InterPro" id="IPR043502">
    <property type="entry name" value="DNA/RNA_pol_sf"/>
</dbReference>
<accession>A0A8J5YXK4</accession>
<evidence type="ECO:0000313" key="2">
    <source>
        <dbReference type="EMBL" id="KAG8489300.1"/>
    </source>
</evidence>
<sequence>MPISIAPYRMAPTKLKELKAQLQELTDRRFSRSSFSPWGAPVLFVKKKDGSTVFLKIDWRSSYYQLRVKDFDASKTTFRMRYGHYEFLVMSFGLTNAPAVFMDLMNQIFRPYLYRFVIIFIDDILIYSRNESEHAELLRIVLQTLRDKQLYAKFSKCESRLREVGFLGHIVSTTGIQFELIKISAIIDWKPPRNVSEVRSFLGLASYYRRFVKSFSMIATPLTRLL</sequence>
<dbReference type="Pfam" id="PF00078">
    <property type="entry name" value="RVT_1"/>
    <property type="match status" value="1"/>
</dbReference>
<evidence type="ECO:0000259" key="1">
    <source>
        <dbReference type="PROSITE" id="PS50878"/>
    </source>
</evidence>
<dbReference type="InterPro" id="IPR043128">
    <property type="entry name" value="Rev_trsase/Diguanyl_cyclase"/>
</dbReference>
<dbReference type="InterPro" id="IPR000477">
    <property type="entry name" value="RT_dom"/>
</dbReference>
<protein>
    <recommendedName>
        <fullName evidence="1">Reverse transcriptase domain-containing protein</fullName>
    </recommendedName>
</protein>
<dbReference type="Gene3D" id="3.30.70.270">
    <property type="match status" value="2"/>
</dbReference>
<keyword evidence="3" id="KW-1185">Reference proteome</keyword>
<dbReference type="CDD" id="cd01647">
    <property type="entry name" value="RT_LTR"/>
    <property type="match status" value="1"/>
</dbReference>
<dbReference type="OrthoDB" id="1733657at2759"/>
<proteinExistence type="predicted"/>
<dbReference type="PANTHER" id="PTHR24559:SF444">
    <property type="entry name" value="REVERSE TRANSCRIPTASE DOMAIN-CONTAINING PROTEIN"/>
    <property type="match status" value="1"/>
</dbReference>
<dbReference type="EMBL" id="JAHUZN010000007">
    <property type="protein sequence ID" value="KAG8489300.1"/>
    <property type="molecule type" value="Genomic_DNA"/>
</dbReference>
<dbReference type="FunFam" id="3.30.70.270:FF:000003">
    <property type="entry name" value="Transposon Ty3-G Gag-Pol polyprotein"/>
    <property type="match status" value="1"/>
</dbReference>
<dbReference type="Proteomes" id="UP000701853">
    <property type="component" value="Chromosome 7"/>
</dbReference>
<dbReference type="InterPro" id="IPR053134">
    <property type="entry name" value="RNA-dir_DNA_polymerase"/>
</dbReference>
<gene>
    <name evidence="2" type="ORF">CXB51_017364</name>
</gene>
<feature type="domain" description="Reverse transcriptase" evidence="1">
    <location>
        <begin position="1"/>
        <end position="171"/>
    </location>
</feature>
<organism evidence="2 3">
    <name type="scientific">Gossypium anomalum</name>
    <dbReference type="NCBI Taxonomy" id="47600"/>
    <lineage>
        <taxon>Eukaryota</taxon>
        <taxon>Viridiplantae</taxon>
        <taxon>Streptophyta</taxon>
        <taxon>Embryophyta</taxon>
        <taxon>Tracheophyta</taxon>
        <taxon>Spermatophyta</taxon>
        <taxon>Magnoliopsida</taxon>
        <taxon>eudicotyledons</taxon>
        <taxon>Gunneridae</taxon>
        <taxon>Pentapetalae</taxon>
        <taxon>rosids</taxon>
        <taxon>malvids</taxon>
        <taxon>Malvales</taxon>
        <taxon>Malvaceae</taxon>
        <taxon>Malvoideae</taxon>
        <taxon>Gossypium</taxon>
    </lineage>
</organism>
<dbReference type="PANTHER" id="PTHR24559">
    <property type="entry name" value="TRANSPOSON TY3-I GAG-POL POLYPROTEIN"/>
    <property type="match status" value="1"/>
</dbReference>
<dbReference type="AlphaFoldDB" id="A0A8J5YXK4"/>